<reference evidence="1 2" key="1">
    <citation type="submission" date="2018-06" db="EMBL/GenBank/DDBJ databases">
        <title>Comparative genomics reveals the genomic features of Rhizophagus irregularis, R. cerebriforme, R. diaphanum and Gigaspora rosea, and their symbiotic lifestyle signature.</title>
        <authorList>
            <person name="Morin E."/>
            <person name="San Clemente H."/>
            <person name="Chen E.C.H."/>
            <person name="De La Providencia I."/>
            <person name="Hainaut M."/>
            <person name="Kuo A."/>
            <person name="Kohler A."/>
            <person name="Murat C."/>
            <person name="Tang N."/>
            <person name="Roy S."/>
            <person name="Loubradou J."/>
            <person name="Henrissat B."/>
            <person name="Grigoriev I.V."/>
            <person name="Corradi N."/>
            <person name="Roux C."/>
            <person name="Martin F.M."/>
        </authorList>
    </citation>
    <scope>NUCLEOTIDE SEQUENCE [LARGE SCALE GENOMIC DNA]</scope>
    <source>
        <strain evidence="1 2">DAOM 194757</strain>
    </source>
</reference>
<proteinExistence type="predicted"/>
<evidence type="ECO:0000313" key="1">
    <source>
        <dbReference type="EMBL" id="RIB07017.1"/>
    </source>
</evidence>
<sequence length="52" mass="6370">MRAICSYSILIILHNYVLNYYQKLICNQNLGFICNKLYFLYTWFSSFNLYEL</sequence>
<dbReference type="AlphaFoldDB" id="A0A397UD54"/>
<dbReference type="EMBL" id="QKWP01001724">
    <property type="protein sequence ID" value="RIB07017.1"/>
    <property type="molecule type" value="Genomic_DNA"/>
</dbReference>
<organism evidence="1 2">
    <name type="scientific">Gigaspora rosea</name>
    <dbReference type="NCBI Taxonomy" id="44941"/>
    <lineage>
        <taxon>Eukaryota</taxon>
        <taxon>Fungi</taxon>
        <taxon>Fungi incertae sedis</taxon>
        <taxon>Mucoromycota</taxon>
        <taxon>Glomeromycotina</taxon>
        <taxon>Glomeromycetes</taxon>
        <taxon>Diversisporales</taxon>
        <taxon>Gigasporaceae</taxon>
        <taxon>Gigaspora</taxon>
    </lineage>
</organism>
<evidence type="ECO:0000313" key="2">
    <source>
        <dbReference type="Proteomes" id="UP000266673"/>
    </source>
</evidence>
<comment type="caution">
    <text evidence="1">The sequence shown here is derived from an EMBL/GenBank/DDBJ whole genome shotgun (WGS) entry which is preliminary data.</text>
</comment>
<gene>
    <name evidence="1" type="ORF">C2G38_2114798</name>
</gene>
<dbReference type="Proteomes" id="UP000266673">
    <property type="component" value="Unassembled WGS sequence"/>
</dbReference>
<keyword evidence="2" id="KW-1185">Reference proteome</keyword>
<name>A0A397UD54_9GLOM</name>
<accession>A0A397UD54</accession>
<protein>
    <submittedName>
        <fullName evidence="1">Uncharacterized protein</fullName>
    </submittedName>
</protein>
<feature type="non-terminal residue" evidence="1">
    <location>
        <position position="52"/>
    </location>
</feature>